<reference evidence="2 3" key="1">
    <citation type="submission" date="2017-11" db="EMBL/GenBank/DDBJ databases">
        <title>The genome of Rhizophagus clarus HR1 reveals common genetic basis of auxotrophy among arbuscular mycorrhizal fungi.</title>
        <authorList>
            <person name="Kobayashi Y."/>
        </authorList>
    </citation>
    <scope>NUCLEOTIDE SEQUENCE [LARGE SCALE GENOMIC DNA]</scope>
    <source>
        <strain evidence="2 3">HR1</strain>
    </source>
</reference>
<comment type="caution">
    <text evidence="2">The sequence shown here is derived from an EMBL/GenBank/DDBJ whole genome shotgun (WGS) entry which is preliminary data.</text>
</comment>
<dbReference type="Proteomes" id="UP000247702">
    <property type="component" value="Unassembled WGS sequence"/>
</dbReference>
<dbReference type="Gene3D" id="1.20.1280.50">
    <property type="match status" value="1"/>
</dbReference>
<evidence type="ECO:0000313" key="3">
    <source>
        <dbReference type="Proteomes" id="UP000247702"/>
    </source>
</evidence>
<proteinExistence type="predicted"/>
<feature type="domain" description="F-box" evidence="1">
    <location>
        <begin position="77"/>
        <end position="129"/>
    </location>
</feature>
<keyword evidence="3" id="KW-1185">Reference proteome</keyword>
<gene>
    <name evidence="2" type="ORF">RclHR1_03820007</name>
</gene>
<evidence type="ECO:0000259" key="1">
    <source>
        <dbReference type="PROSITE" id="PS50181"/>
    </source>
</evidence>
<dbReference type="SUPFAM" id="SSF81383">
    <property type="entry name" value="F-box domain"/>
    <property type="match status" value="1"/>
</dbReference>
<evidence type="ECO:0000313" key="2">
    <source>
        <dbReference type="EMBL" id="GBC00342.1"/>
    </source>
</evidence>
<dbReference type="AlphaFoldDB" id="A0A2Z6RV13"/>
<name>A0A2Z6RV13_9GLOM</name>
<dbReference type="InterPro" id="IPR001810">
    <property type="entry name" value="F-box_dom"/>
</dbReference>
<organism evidence="2 3">
    <name type="scientific">Rhizophagus clarus</name>
    <dbReference type="NCBI Taxonomy" id="94130"/>
    <lineage>
        <taxon>Eukaryota</taxon>
        <taxon>Fungi</taxon>
        <taxon>Fungi incertae sedis</taxon>
        <taxon>Mucoromycota</taxon>
        <taxon>Glomeromycotina</taxon>
        <taxon>Glomeromycetes</taxon>
        <taxon>Glomerales</taxon>
        <taxon>Glomeraceae</taxon>
        <taxon>Rhizophagus</taxon>
    </lineage>
</organism>
<sequence length="295" mass="35713">MTGWGDWTTWSTILKSRYLTIRRYVIKTYCFEPFGSAVRRSKNPSRYHQYQKLRSNSSPSLSPPLSPSINQQFLPDIMTFATIPFEILIEICDYLHPSDLYNLTMVCKRYRSLLWDKTSTTTQLIWKSSRKNFINNLNVDPPGKMCEQEFIWLMLLLNKCMFCNQTDKFELTMHWEFKMYCCFKCLNERTICKLTLLQKYNFPEELLACLPQLQKNPNPRDPPLYLIRDVENLFKQYNYEKDKKNWVKERQDQIIKLNIENEQYNTLHDQVRYDHTERLERLLRKLHDFYSNNRT</sequence>
<dbReference type="PROSITE" id="PS50181">
    <property type="entry name" value="FBOX"/>
    <property type="match status" value="1"/>
</dbReference>
<dbReference type="InterPro" id="IPR036047">
    <property type="entry name" value="F-box-like_dom_sf"/>
</dbReference>
<dbReference type="EMBL" id="BEXD01003135">
    <property type="protein sequence ID" value="GBC00342.1"/>
    <property type="molecule type" value="Genomic_DNA"/>
</dbReference>
<accession>A0A2Z6RV13</accession>
<dbReference type="STRING" id="94130.A0A2Z6RV13"/>
<dbReference type="Pfam" id="PF12937">
    <property type="entry name" value="F-box-like"/>
    <property type="match status" value="1"/>
</dbReference>
<dbReference type="CDD" id="cd09917">
    <property type="entry name" value="F-box_SF"/>
    <property type="match status" value="1"/>
</dbReference>
<protein>
    <recommendedName>
        <fullName evidence="1">F-box domain-containing protein</fullName>
    </recommendedName>
</protein>